<evidence type="ECO:0000313" key="2">
    <source>
        <dbReference type="Proteomes" id="UP000193587"/>
    </source>
</evidence>
<dbReference type="Proteomes" id="UP000193587">
    <property type="component" value="Unassembled WGS sequence"/>
</dbReference>
<reference evidence="1 2" key="1">
    <citation type="submission" date="2017-04" db="EMBL/GenBank/DDBJ databases">
        <title>MLSA of the genus Halorubrum.</title>
        <authorList>
            <person name="De La Haba R."/>
            <person name="Sanchez-Porro C."/>
            <person name="Infante-Dominguez C."/>
            <person name="Ventosa A."/>
        </authorList>
    </citation>
    <scope>NUCLEOTIDE SEQUENCE [LARGE SCALE GENOMIC DNA]</scope>
    <source>
        <strain evidence="1 2">DSM 17463</strain>
    </source>
</reference>
<proteinExistence type="predicted"/>
<organism evidence="1 2">
    <name type="scientific">Halorubrum ezzemoulense DSM 17463</name>
    <dbReference type="NCBI Taxonomy" id="1121945"/>
    <lineage>
        <taxon>Archaea</taxon>
        <taxon>Methanobacteriati</taxon>
        <taxon>Methanobacteriota</taxon>
        <taxon>Stenosarchaea group</taxon>
        <taxon>Halobacteria</taxon>
        <taxon>Halobacteriales</taxon>
        <taxon>Haloferacaceae</taxon>
        <taxon>Halorubrum</taxon>
    </lineage>
</organism>
<feature type="non-terminal residue" evidence="1">
    <location>
        <position position="125"/>
    </location>
</feature>
<dbReference type="EMBL" id="NEDJ01000012">
    <property type="protein sequence ID" value="OSP09197.1"/>
    <property type="molecule type" value="Genomic_DNA"/>
</dbReference>
<sequence length="125" mass="14449">MSTSSKALQSEASVDEFLNVAATETVPLFEHLNFEFLLEYEVFAPARRGRTRVHKPPDLFCGFLHCYYEDVYGTRPITRELQHSLVWHYCGLDKPPSRDTIDRFLTDLEHVVDDVFDRLVEQAAA</sequence>
<dbReference type="AlphaFoldDB" id="A0A1X4H9G1"/>
<protein>
    <submittedName>
        <fullName evidence="1">IS5/IS1182 family transposase</fullName>
    </submittedName>
</protein>
<name>A0A1X4H9G1_HALEZ</name>
<gene>
    <name evidence="1" type="ORF">B9H04_05305</name>
</gene>
<comment type="caution">
    <text evidence="1">The sequence shown here is derived from an EMBL/GenBank/DDBJ whole genome shotgun (WGS) entry which is preliminary data.</text>
</comment>
<evidence type="ECO:0000313" key="1">
    <source>
        <dbReference type="EMBL" id="OSP09197.1"/>
    </source>
</evidence>
<accession>A0A1X4H9G1</accession>